<keyword evidence="20" id="KW-1185">Reference proteome</keyword>
<dbReference type="GO" id="GO:0004784">
    <property type="term" value="F:superoxide dismutase activity"/>
    <property type="evidence" value="ECO:0007669"/>
    <property type="project" value="UniProtKB-EC"/>
</dbReference>
<dbReference type="InterPro" id="IPR036423">
    <property type="entry name" value="SOD-like_Cu/Zn_dom_sf"/>
</dbReference>
<evidence type="ECO:0000256" key="1">
    <source>
        <dbReference type="ARBA" id="ARBA00001935"/>
    </source>
</evidence>
<feature type="compositionally biased region" description="Polar residues" evidence="16">
    <location>
        <begin position="278"/>
        <end position="301"/>
    </location>
</feature>
<evidence type="ECO:0000256" key="8">
    <source>
        <dbReference type="ARBA" id="ARBA00022622"/>
    </source>
</evidence>
<feature type="domain" description="Superoxide dismutase copper/zinc binding" evidence="18">
    <location>
        <begin position="47"/>
        <end position="161"/>
    </location>
</feature>
<dbReference type="InterPro" id="IPR001424">
    <property type="entry name" value="SOD_Cu_Zn_dom"/>
</dbReference>
<keyword evidence="17" id="KW-0732">Signal</keyword>
<evidence type="ECO:0000256" key="4">
    <source>
        <dbReference type="ARBA" id="ARBA00010457"/>
    </source>
</evidence>
<keyword evidence="8" id="KW-0325">Glycoprotein</keyword>
<dbReference type="GeneID" id="26840214"/>
<accession>A0A0V1PY40</accession>
<evidence type="ECO:0000256" key="3">
    <source>
        <dbReference type="ARBA" id="ARBA00004589"/>
    </source>
</evidence>
<dbReference type="EC" id="1.15.1.1" evidence="5"/>
<evidence type="ECO:0000256" key="11">
    <source>
        <dbReference type="ARBA" id="ARBA00023002"/>
    </source>
</evidence>
<sequence>MQINIPLILSLLSVSQLALGDKAPKIKKNPKNVVAIADFPFGFDNNVQGNIVFTAKRGKSVNVHVDVTGLPKEGGPFQYHIHENLVPSDGNCDLVGLHFNPYDAPPDCEDQKDDSYCQVGDLSGKHGWIDTTCFETKYNDPYLSLNKKSNSYIVGKSITFHFANLTKFACADIELASNIRLQSLQDEYNSNSNYDLQELQKDLATGLEFNQDYKEYSYDSDEVDKYEVFDEDPDVDEDAEVEDSNPTNDNTKDDDYLDDDNTEDNTSKTKLINDLKSRNGSHNATHSHNGTEFHNGNNSNATSNEYYSETESGSSTFGLSISLMIGLGVITGLLI</sequence>
<feature type="compositionally biased region" description="Low complexity" evidence="16">
    <location>
        <begin position="302"/>
        <end position="313"/>
    </location>
</feature>
<feature type="signal peptide" evidence="17">
    <location>
        <begin position="1"/>
        <end position="20"/>
    </location>
</feature>
<evidence type="ECO:0000256" key="13">
    <source>
        <dbReference type="ARBA" id="ARBA00023026"/>
    </source>
</evidence>
<keyword evidence="14" id="KW-0449">Lipoprotein</keyword>
<dbReference type="RefSeq" id="XP_015467120.1">
    <property type="nucleotide sequence ID" value="XM_015612034.1"/>
</dbReference>
<evidence type="ECO:0000313" key="19">
    <source>
        <dbReference type="EMBL" id="KSA01018.1"/>
    </source>
</evidence>
<evidence type="ECO:0000256" key="10">
    <source>
        <dbReference type="ARBA" id="ARBA00022862"/>
    </source>
</evidence>
<keyword evidence="9" id="KW-0479">Metal-binding</keyword>
<evidence type="ECO:0000256" key="5">
    <source>
        <dbReference type="ARBA" id="ARBA00012682"/>
    </source>
</evidence>
<evidence type="ECO:0000256" key="14">
    <source>
        <dbReference type="ARBA" id="ARBA00023288"/>
    </source>
</evidence>
<evidence type="ECO:0000256" key="15">
    <source>
        <dbReference type="ARBA" id="ARBA00049204"/>
    </source>
</evidence>
<evidence type="ECO:0000256" key="16">
    <source>
        <dbReference type="SAM" id="MobiDB-lite"/>
    </source>
</evidence>
<organism evidence="19 20">
    <name type="scientific">Debaryomyces fabryi</name>
    <dbReference type="NCBI Taxonomy" id="58627"/>
    <lineage>
        <taxon>Eukaryota</taxon>
        <taxon>Fungi</taxon>
        <taxon>Dikarya</taxon>
        <taxon>Ascomycota</taxon>
        <taxon>Saccharomycotina</taxon>
        <taxon>Pichiomycetes</taxon>
        <taxon>Debaryomycetaceae</taxon>
        <taxon>Debaryomyces</taxon>
    </lineage>
</organism>
<evidence type="ECO:0000256" key="12">
    <source>
        <dbReference type="ARBA" id="ARBA00023008"/>
    </source>
</evidence>
<proteinExistence type="inferred from homology"/>
<keyword evidence="8" id="KW-0472">Membrane</keyword>
<dbReference type="OrthoDB" id="159229at2759"/>
<dbReference type="Proteomes" id="UP000054251">
    <property type="component" value="Unassembled WGS sequence"/>
</dbReference>
<evidence type="ECO:0000256" key="17">
    <source>
        <dbReference type="SAM" id="SignalP"/>
    </source>
</evidence>
<keyword evidence="7" id="KW-0964">Secreted</keyword>
<comment type="caution">
    <text evidence="19">The sequence shown here is derived from an EMBL/GenBank/DDBJ whole genome shotgun (WGS) entry which is preliminary data.</text>
</comment>
<comment type="cofactor">
    <cofactor evidence="1">
        <name>Cu cation</name>
        <dbReference type="ChEBI" id="CHEBI:23378"/>
    </cofactor>
</comment>
<evidence type="ECO:0000256" key="7">
    <source>
        <dbReference type="ARBA" id="ARBA00022525"/>
    </source>
</evidence>
<dbReference type="GO" id="GO:0005576">
    <property type="term" value="C:extracellular region"/>
    <property type="evidence" value="ECO:0007669"/>
    <property type="project" value="UniProtKB-ARBA"/>
</dbReference>
<dbReference type="SUPFAM" id="SSF49329">
    <property type="entry name" value="Cu,Zn superoxide dismutase-like"/>
    <property type="match status" value="1"/>
</dbReference>
<dbReference type="Gene3D" id="2.60.40.200">
    <property type="entry name" value="Superoxide dismutase, copper/zinc binding domain"/>
    <property type="match status" value="1"/>
</dbReference>
<dbReference type="AlphaFoldDB" id="A0A0V1PY40"/>
<gene>
    <name evidence="19" type="ORF">AC631_03205</name>
</gene>
<keyword evidence="8" id="KW-0336">GPI-anchor</keyword>
<dbReference type="EMBL" id="LMYN01000066">
    <property type="protein sequence ID" value="KSA01018.1"/>
    <property type="molecule type" value="Genomic_DNA"/>
</dbReference>
<comment type="similarity">
    <text evidence="4">Belongs to the Cu-Zn superoxide dismutase family.</text>
</comment>
<dbReference type="PANTHER" id="PTHR20910">
    <property type="entry name" value="AGAP001623-PA"/>
    <property type="match status" value="1"/>
</dbReference>
<dbReference type="GO" id="GO:0098552">
    <property type="term" value="C:side of membrane"/>
    <property type="evidence" value="ECO:0007669"/>
    <property type="project" value="UniProtKB-KW"/>
</dbReference>
<comment type="subcellular location">
    <subcellularLocation>
        <location evidence="3">Membrane</location>
        <topology evidence="3">Lipid-anchor</topology>
        <topology evidence="3">GPI-anchor</topology>
    </subcellularLocation>
    <subcellularLocation>
        <location evidence="2">Secreted</location>
        <location evidence="2">Cell wall</location>
    </subcellularLocation>
</comment>
<keyword evidence="13" id="KW-0843">Virulence</keyword>
<reference evidence="19 20" key="1">
    <citation type="submission" date="2015-11" db="EMBL/GenBank/DDBJ databases">
        <title>The genome of Debaryomyces fabryi.</title>
        <authorList>
            <person name="Tafer H."/>
            <person name="Lopandic K."/>
        </authorList>
    </citation>
    <scope>NUCLEOTIDE SEQUENCE [LARGE SCALE GENOMIC DNA]</scope>
    <source>
        <strain evidence="19 20">CBS 789</strain>
    </source>
</reference>
<evidence type="ECO:0000256" key="9">
    <source>
        <dbReference type="ARBA" id="ARBA00022723"/>
    </source>
</evidence>
<evidence type="ECO:0000256" key="6">
    <source>
        <dbReference type="ARBA" id="ARBA00022512"/>
    </source>
</evidence>
<keyword evidence="6" id="KW-0134">Cell wall</keyword>
<name>A0A0V1PY40_9ASCO</name>
<keyword evidence="10" id="KW-0049">Antioxidant</keyword>
<comment type="catalytic activity">
    <reaction evidence="15">
        <text>2 superoxide + 2 H(+) = H2O2 + O2</text>
        <dbReference type="Rhea" id="RHEA:20696"/>
        <dbReference type="ChEBI" id="CHEBI:15378"/>
        <dbReference type="ChEBI" id="CHEBI:15379"/>
        <dbReference type="ChEBI" id="CHEBI:16240"/>
        <dbReference type="ChEBI" id="CHEBI:18421"/>
        <dbReference type="EC" id="1.15.1.1"/>
    </reaction>
</comment>
<dbReference type="Pfam" id="PF00080">
    <property type="entry name" value="Sod_Cu"/>
    <property type="match status" value="1"/>
</dbReference>
<dbReference type="PANTHER" id="PTHR20910:SF1">
    <property type="entry name" value="SUPEROXIDE DISMUTASE COPPER_ZINC BINDING DOMAIN-CONTAINING PROTEIN"/>
    <property type="match status" value="1"/>
</dbReference>
<keyword evidence="11" id="KW-0560">Oxidoreductase</keyword>
<dbReference type="GO" id="GO:0046872">
    <property type="term" value="F:metal ion binding"/>
    <property type="evidence" value="ECO:0007669"/>
    <property type="project" value="UniProtKB-KW"/>
</dbReference>
<feature type="region of interest" description="Disordered" evidence="16">
    <location>
        <begin position="231"/>
        <end position="313"/>
    </location>
</feature>
<dbReference type="FunFam" id="2.60.40.200:FF:000007">
    <property type="entry name" value="Cell surface Cu-only superoxide dismutase 5"/>
    <property type="match status" value="1"/>
</dbReference>
<evidence type="ECO:0000256" key="2">
    <source>
        <dbReference type="ARBA" id="ARBA00004191"/>
    </source>
</evidence>
<protein>
    <recommendedName>
        <fullName evidence="5">superoxide dismutase</fullName>
        <ecNumber evidence="5">1.15.1.1</ecNumber>
    </recommendedName>
</protein>
<feature type="compositionally biased region" description="Acidic residues" evidence="16">
    <location>
        <begin position="231"/>
        <end position="243"/>
    </location>
</feature>
<evidence type="ECO:0000313" key="20">
    <source>
        <dbReference type="Proteomes" id="UP000054251"/>
    </source>
</evidence>
<feature type="compositionally biased region" description="Basic and acidic residues" evidence="16">
    <location>
        <begin position="265"/>
        <end position="277"/>
    </location>
</feature>
<keyword evidence="12" id="KW-0186">Copper</keyword>
<evidence type="ECO:0000259" key="18">
    <source>
        <dbReference type="Pfam" id="PF00080"/>
    </source>
</evidence>
<dbReference type="InterPro" id="IPR053257">
    <property type="entry name" value="Cu-only_SOD"/>
</dbReference>
<feature type="chain" id="PRO_5006884524" description="superoxide dismutase" evidence="17">
    <location>
        <begin position="21"/>
        <end position="335"/>
    </location>
</feature>